<evidence type="ECO:0000259" key="2">
    <source>
        <dbReference type="Pfam" id="PF01575"/>
    </source>
</evidence>
<dbReference type="InterPro" id="IPR002539">
    <property type="entry name" value="MaoC-like_dom"/>
</dbReference>
<proteinExistence type="inferred from homology"/>
<dbReference type="PANTHER" id="PTHR28152:SF1">
    <property type="entry name" value="HYDROXYACYL-THIOESTER DEHYDRATASE TYPE 2, MITOCHONDRIAL"/>
    <property type="match status" value="1"/>
</dbReference>
<sequence length="293" mass="31973">MEKVRRLTTMTPTMHDWIGNWQPGREEVDDHVDPARLHSLAATLDLAVSPAGTVPPLWHWLYCQSPWPLSSDLGEDGHPADGPFLPPIPHRRRMFAGGRLGITEPLTVGEPVHRQAEVVDVAVKNGRSGEMLFVTVRHEYRQRGVVRIVEEQDLFYRSAAGGALSGDVNRNPLGESRTPWVSNPRLSSPLLFRFSALTANAHRIHYDAEYATAVEGFPALVVHGPLLAVHMAELVRAKAADRAVAALTFRLQRPVFMGDVVRVEGTPTADGAELTVVSGSGVTHASATATFVP</sequence>
<dbReference type="InterPro" id="IPR039569">
    <property type="entry name" value="FAS1-like_DH_region"/>
</dbReference>
<keyword evidence="5" id="KW-1185">Reference proteome</keyword>
<evidence type="ECO:0000313" key="5">
    <source>
        <dbReference type="Proteomes" id="UP000465609"/>
    </source>
</evidence>
<feature type="domain" description="MaoC-like" evidence="2">
    <location>
        <begin position="193"/>
        <end position="266"/>
    </location>
</feature>
<dbReference type="Pfam" id="PF13452">
    <property type="entry name" value="FAS1_DH_region"/>
    <property type="match status" value="1"/>
</dbReference>
<dbReference type="PANTHER" id="PTHR28152">
    <property type="entry name" value="HYDROXYACYL-THIOESTER DEHYDRATASE TYPE 2, MITOCHONDRIAL"/>
    <property type="match status" value="1"/>
</dbReference>
<accession>A0ABN5YSX9</accession>
<dbReference type="Pfam" id="PF01575">
    <property type="entry name" value="MaoC_dehydratas"/>
    <property type="match status" value="1"/>
</dbReference>
<evidence type="ECO:0008006" key="6">
    <source>
        <dbReference type="Google" id="ProtNLM"/>
    </source>
</evidence>
<evidence type="ECO:0000259" key="3">
    <source>
        <dbReference type="Pfam" id="PF13452"/>
    </source>
</evidence>
<evidence type="ECO:0000313" key="4">
    <source>
        <dbReference type="EMBL" id="BBX84805.1"/>
    </source>
</evidence>
<protein>
    <recommendedName>
        <fullName evidence="6">N-terminal of MaoC-like dehydratase domain-containing protein</fullName>
    </recommendedName>
</protein>
<dbReference type="InterPro" id="IPR029069">
    <property type="entry name" value="HotDog_dom_sf"/>
</dbReference>
<comment type="similarity">
    <text evidence="1">Belongs to the enoyl-CoA hydratase/isomerase family.</text>
</comment>
<evidence type="ECO:0000256" key="1">
    <source>
        <dbReference type="ARBA" id="ARBA00005254"/>
    </source>
</evidence>
<organism evidence="4 5">
    <name type="scientific">Mycolicibacterium aubagnense</name>
    <dbReference type="NCBI Taxonomy" id="319707"/>
    <lineage>
        <taxon>Bacteria</taxon>
        <taxon>Bacillati</taxon>
        <taxon>Actinomycetota</taxon>
        <taxon>Actinomycetes</taxon>
        <taxon>Mycobacteriales</taxon>
        <taxon>Mycobacteriaceae</taxon>
        <taxon>Mycolicibacterium</taxon>
    </lineage>
</organism>
<reference evidence="4 5" key="1">
    <citation type="journal article" date="2019" name="Emerg. Microbes Infect.">
        <title>Comprehensive subspecies identification of 175 nontuberculous mycobacteria species based on 7547 genomic profiles.</title>
        <authorList>
            <person name="Matsumoto Y."/>
            <person name="Kinjo T."/>
            <person name="Motooka D."/>
            <person name="Nabeya D."/>
            <person name="Jung N."/>
            <person name="Uechi K."/>
            <person name="Horii T."/>
            <person name="Iida T."/>
            <person name="Fujita J."/>
            <person name="Nakamura S."/>
        </authorList>
    </citation>
    <scope>NUCLEOTIDE SEQUENCE [LARGE SCALE GENOMIC DNA]</scope>
    <source>
        <strain evidence="4 5">JCM 15296</strain>
    </source>
</reference>
<dbReference type="InterPro" id="IPR052741">
    <property type="entry name" value="Mitochondrial_HTD2"/>
</dbReference>
<gene>
    <name evidence="4" type="ORF">MAUB_26780</name>
</gene>
<feature type="domain" description="FAS1-like dehydratase" evidence="3">
    <location>
        <begin position="86"/>
        <end position="145"/>
    </location>
</feature>
<name>A0ABN5YSX9_9MYCO</name>
<dbReference type="Proteomes" id="UP000465609">
    <property type="component" value="Chromosome"/>
</dbReference>
<dbReference type="SUPFAM" id="SSF54637">
    <property type="entry name" value="Thioesterase/thiol ester dehydrase-isomerase"/>
    <property type="match status" value="1"/>
</dbReference>
<dbReference type="EMBL" id="AP022577">
    <property type="protein sequence ID" value="BBX84805.1"/>
    <property type="molecule type" value="Genomic_DNA"/>
</dbReference>
<dbReference type="Gene3D" id="3.10.129.10">
    <property type="entry name" value="Hotdog Thioesterase"/>
    <property type="match status" value="2"/>
</dbReference>